<dbReference type="InterPro" id="IPR040256">
    <property type="entry name" value="At4g02000-like"/>
</dbReference>
<dbReference type="PANTHER" id="PTHR31286">
    <property type="entry name" value="GLYCINE-RICH CELL WALL STRUCTURAL PROTEIN 1.8-LIKE"/>
    <property type="match status" value="1"/>
</dbReference>
<dbReference type="Pfam" id="PF14111">
    <property type="entry name" value="DUF4283"/>
    <property type="match status" value="1"/>
</dbReference>
<proteinExistence type="predicted"/>
<organism evidence="2 3">
    <name type="scientific">Gossypium laxum</name>
    <dbReference type="NCBI Taxonomy" id="34288"/>
    <lineage>
        <taxon>Eukaryota</taxon>
        <taxon>Viridiplantae</taxon>
        <taxon>Streptophyta</taxon>
        <taxon>Embryophyta</taxon>
        <taxon>Tracheophyta</taxon>
        <taxon>Spermatophyta</taxon>
        <taxon>Magnoliopsida</taxon>
        <taxon>eudicotyledons</taxon>
        <taxon>Gunneridae</taxon>
        <taxon>Pentapetalae</taxon>
        <taxon>rosids</taxon>
        <taxon>malvids</taxon>
        <taxon>Malvales</taxon>
        <taxon>Malvaceae</taxon>
        <taxon>Malvoideae</taxon>
        <taxon>Gossypium</taxon>
    </lineage>
</organism>
<sequence length="273" mass="31599">MEDLIPKKFRFRDKDESVNKELLVDLTIEPITSWKDKLIGQSSNIEGKGLEEKEEFELLEGDILKSVINGTPSIEFSNRIHQILIWDMENTVLLKLLGHNIGYSVLHNKIYNLWKPSSLFQLMDIENGYFLAKFQNKIDCEKVLAEGPWVLFGQYLIVQPWSVNRGLIGKVVKLDMNTDNRVRGRFACMAVYVNLDKPLVSQVLINGKIQRVEYELLPTVYFHYGRYVHVKEVCPFRVSEPDSWKIAPSLETLLEVVSMVVDGTWEKSKTYDL</sequence>
<dbReference type="PANTHER" id="PTHR31286:SF173">
    <property type="entry name" value="DUF4283 DOMAIN-CONTAINING PROTEIN"/>
    <property type="match status" value="1"/>
</dbReference>
<name>A0A7J8ZVZ9_9ROSI</name>
<comment type="caution">
    <text evidence="2">The sequence shown here is derived from an EMBL/GenBank/DDBJ whole genome shotgun (WGS) entry which is preliminary data.</text>
</comment>
<evidence type="ECO:0000313" key="2">
    <source>
        <dbReference type="EMBL" id="MBA0715915.1"/>
    </source>
</evidence>
<dbReference type="EMBL" id="JABEZV010000007">
    <property type="protein sequence ID" value="MBA0715915.1"/>
    <property type="molecule type" value="Genomic_DNA"/>
</dbReference>
<evidence type="ECO:0000313" key="3">
    <source>
        <dbReference type="Proteomes" id="UP000593574"/>
    </source>
</evidence>
<accession>A0A7J8ZVZ9</accession>
<evidence type="ECO:0000259" key="1">
    <source>
        <dbReference type="Pfam" id="PF14111"/>
    </source>
</evidence>
<feature type="domain" description="DUF4283" evidence="1">
    <location>
        <begin position="89"/>
        <end position="162"/>
    </location>
</feature>
<gene>
    <name evidence="2" type="ORF">Golax_014790</name>
</gene>
<reference evidence="2 3" key="1">
    <citation type="journal article" date="2019" name="Genome Biol. Evol.">
        <title>Insights into the evolution of the New World diploid cottons (Gossypium, subgenus Houzingenia) based on genome sequencing.</title>
        <authorList>
            <person name="Grover C.E."/>
            <person name="Arick M.A. 2nd"/>
            <person name="Thrash A."/>
            <person name="Conover J.L."/>
            <person name="Sanders W.S."/>
            <person name="Peterson D.G."/>
            <person name="Frelichowski J.E."/>
            <person name="Scheffler J.A."/>
            <person name="Scheffler B.E."/>
            <person name="Wendel J.F."/>
        </authorList>
    </citation>
    <scope>NUCLEOTIDE SEQUENCE [LARGE SCALE GENOMIC DNA]</scope>
    <source>
        <strain evidence="2">4</strain>
        <tissue evidence="2">Leaf</tissue>
    </source>
</reference>
<dbReference type="InterPro" id="IPR025558">
    <property type="entry name" value="DUF4283"/>
</dbReference>
<keyword evidence="3" id="KW-1185">Reference proteome</keyword>
<dbReference type="AlphaFoldDB" id="A0A7J8ZVZ9"/>
<protein>
    <recommendedName>
        <fullName evidence="1">DUF4283 domain-containing protein</fullName>
    </recommendedName>
</protein>
<dbReference type="Proteomes" id="UP000593574">
    <property type="component" value="Unassembled WGS sequence"/>
</dbReference>